<dbReference type="Proteomes" id="UP001213000">
    <property type="component" value="Unassembled WGS sequence"/>
</dbReference>
<name>A0AAD5VUH5_9AGAR</name>
<reference evidence="1" key="1">
    <citation type="submission" date="2022-07" db="EMBL/GenBank/DDBJ databases">
        <title>Genome Sequence of Leucocoprinus birnbaumii.</title>
        <authorList>
            <person name="Buettner E."/>
        </authorList>
    </citation>
    <scope>NUCLEOTIDE SEQUENCE</scope>
    <source>
        <strain evidence="1">VT141</strain>
    </source>
</reference>
<evidence type="ECO:0000313" key="1">
    <source>
        <dbReference type="EMBL" id="KAJ3567976.1"/>
    </source>
</evidence>
<sequence length="135" mass="14688">MLIPSTPPKPFLSSFSPLCPALFAPLSPRRPLALSPPPRFLSLAHARSIPYPSWSYHARHPDFQNQDIMKCVAARLSFNKVIHTRAETGIAAMAAWTANPLGSAPAYAPEPFSPVDADELETLSPPIRVGFTSLL</sequence>
<keyword evidence="2" id="KW-1185">Reference proteome</keyword>
<evidence type="ECO:0000313" key="2">
    <source>
        <dbReference type="Proteomes" id="UP001213000"/>
    </source>
</evidence>
<protein>
    <submittedName>
        <fullName evidence="1">Uncharacterized protein</fullName>
    </submittedName>
</protein>
<gene>
    <name evidence="1" type="ORF">NP233_g6010</name>
</gene>
<organism evidence="1 2">
    <name type="scientific">Leucocoprinus birnbaumii</name>
    <dbReference type="NCBI Taxonomy" id="56174"/>
    <lineage>
        <taxon>Eukaryota</taxon>
        <taxon>Fungi</taxon>
        <taxon>Dikarya</taxon>
        <taxon>Basidiomycota</taxon>
        <taxon>Agaricomycotina</taxon>
        <taxon>Agaricomycetes</taxon>
        <taxon>Agaricomycetidae</taxon>
        <taxon>Agaricales</taxon>
        <taxon>Agaricineae</taxon>
        <taxon>Agaricaceae</taxon>
        <taxon>Leucocoprinus</taxon>
    </lineage>
</organism>
<dbReference type="EMBL" id="JANIEX010000375">
    <property type="protein sequence ID" value="KAJ3567976.1"/>
    <property type="molecule type" value="Genomic_DNA"/>
</dbReference>
<comment type="caution">
    <text evidence="1">The sequence shown here is derived from an EMBL/GenBank/DDBJ whole genome shotgun (WGS) entry which is preliminary data.</text>
</comment>
<proteinExistence type="predicted"/>
<accession>A0AAD5VUH5</accession>
<dbReference type="AlphaFoldDB" id="A0AAD5VUH5"/>